<evidence type="ECO:0000313" key="3">
    <source>
        <dbReference type="Proteomes" id="UP000658656"/>
    </source>
</evidence>
<dbReference type="GO" id="GO:0043856">
    <property type="term" value="F:anti-sigma factor antagonist activity"/>
    <property type="evidence" value="ECO:0007669"/>
    <property type="project" value="TreeGrafter"/>
</dbReference>
<dbReference type="Gene3D" id="3.30.750.24">
    <property type="entry name" value="STAS domain"/>
    <property type="match status" value="1"/>
</dbReference>
<dbReference type="PANTHER" id="PTHR33495:SF2">
    <property type="entry name" value="ANTI-SIGMA FACTOR ANTAGONIST TM_1081-RELATED"/>
    <property type="match status" value="1"/>
</dbReference>
<dbReference type="Pfam" id="PF01740">
    <property type="entry name" value="STAS"/>
    <property type="match status" value="1"/>
</dbReference>
<reference evidence="2" key="1">
    <citation type="journal article" date="2014" name="Int. J. Syst. Evol. Microbiol.">
        <title>Complete genome sequence of Corynebacterium casei LMG S-19264T (=DSM 44701T), isolated from a smear-ripened cheese.</title>
        <authorList>
            <consortium name="US DOE Joint Genome Institute (JGI-PGF)"/>
            <person name="Walter F."/>
            <person name="Albersmeier A."/>
            <person name="Kalinowski J."/>
            <person name="Ruckert C."/>
        </authorList>
    </citation>
    <scope>NUCLEOTIDE SEQUENCE</scope>
    <source>
        <strain evidence="2">CGMCC 4.7679</strain>
    </source>
</reference>
<dbReference type="InterPro" id="IPR036513">
    <property type="entry name" value="STAS_dom_sf"/>
</dbReference>
<dbReference type="Proteomes" id="UP000658656">
    <property type="component" value="Unassembled WGS sequence"/>
</dbReference>
<evidence type="ECO:0000259" key="1">
    <source>
        <dbReference type="PROSITE" id="PS50801"/>
    </source>
</evidence>
<name>A0A8H9INV4_9PSEU</name>
<dbReference type="PANTHER" id="PTHR33495">
    <property type="entry name" value="ANTI-SIGMA FACTOR ANTAGONIST TM_1081-RELATED-RELATED"/>
    <property type="match status" value="1"/>
</dbReference>
<protein>
    <recommendedName>
        <fullName evidence="1">STAS domain-containing protein</fullName>
    </recommendedName>
</protein>
<dbReference type="SUPFAM" id="SSF52091">
    <property type="entry name" value="SpoIIaa-like"/>
    <property type="match status" value="1"/>
</dbReference>
<dbReference type="InterPro" id="IPR002645">
    <property type="entry name" value="STAS_dom"/>
</dbReference>
<comment type="caution">
    <text evidence="2">The sequence shown here is derived from an EMBL/GenBank/DDBJ whole genome shotgun (WGS) entry which is preliminary data.</text>
</comment>
<dbReference type="AlphaFoldDB" id="A0A8H9INV4"/>
<evidence type="ECO:0000313" key="2">
    <source>
        <dbReference type="EMBL" id="GHF37312.1"/>
    </source>
</evidence>
<dbReference type="CDD" id="cd07043">
    <property type="entry name" value="STAS_anti-anti-sigma_factors"/>
    <property type="match status" value="1"/>
</dbReference>
<proteinExistence type="predicted"/>
<feature type="domain" description="STAS" evidence="1">
    <location>
        <begin position="2"/>
        <end position="111"/>
    </location>
</feature>
<accession>A0A8H9INV4</accession>
<keyword evidence="3" id="KW-1185">Reference proteome</keyword>
<dbReference type="EMBL" id="BNAV01000001">
    <property type="protein sequence ID" value="GHF37312.1"/>
    <property type="molecule type" value="Genomic_DNA"/>
</dbReference>
<reference evidence="2" key="2">
    <citation type="submission" date="2020-09" db="EMBL/GenBank/DDBJ databases">
        <authorList>
            <person name="Sun Q."/>
            <person name="Zhou Y."/>
        </authorList>
    </citation>
    <scope>NUCLEOTIDE SEQUENCE</scope>
    <source>
        <strain evidence="2">CGMCC 4.7679</strain>
    </source>
</reference>
<dbReference type="RefSeq" id="WP_183176943.1">
    <property type="nucleotide sequence ID" value="NZ_BNAV01000001.1"/>
</dbReference>
<sequence length="116" mass="12145">MAVTTIRGPGGITRVLAAGEIDWASVGSLDRALEHEPASDTTALIVDLARVSFCSSCGLHLLTSLRQRAKAAPVPLELVVDTVVVGRVLEASGLWSLFSIHTDHDSALAKLTASGR</sequence>
<dbReference type="PROSITE" id="PS50801">
    <property type="entry name" value="STAS"/>
    <property type="match status" value="1"/>
</dbReference>
<gene>
    <name evidence="2" type="ORF">GCM10017566_08080</name>
</gene>
<organism evidence="2 3">
    <name type="scientific">Amycolatopsis bartoniae</name>
    <dbReference type="NCBI Taxonomy" id="941986"/>
    <lineage>
        <taxon>Bacteria</taxon>
        <taxon>Bacillati</taxon>
        <taxon>Actinomycetota</taxon>
        <taxon>Actinomycetes</taxon>
        <taxon>Pseudonocardiales</taxon>
        <taxon>Pseudonocardiaceae</taxon>
        <taxon>Amycolatopsis</taxon>
    </lineage>
</organism>